<dbReference type="OrthoDB" id="3440574at2"/>
<gene>
    <name evidence="1" type="ordered locus">BN6_49460</name>
</gene>
<name>K0K1K1_SACES</name>
<dbReference type="EMBL" id="HE804045">
    <property type="protein sequence ID" value="CCH32216.1"/>
    <property type="molecule type" value="Genomic_DNA"/>
</dbReference>
<dbReference type="SUPFAM" id="SSF53822">
    <property type="entry name" value="Periplasmic binding protein-like I"/>
    <property type="match status" value="1"/>
</dbReference>
<evidence type="ECO:0000313" key="2">
    <source>
        <dbReference type="Proteomes" id="UP000006281"/>
    </source>
</evidence>
<dbReference type="PATRIC" id="fig|1179773.3.peg.4963"/>
<sequence length="937" mass="102156">MAQEASGGSAFRGLRGAVSVIGKLLDRPRWTRVPRAGLRGDRPLPLICLIGEPAGDGVLAALAQRVDAVAPPKVLFAKVDADTDDARGPRPGADPARLEPPLVPLLNVVRDRLAEDRFGNQRMRRFRYFTLVDTLTRQPPAEDVGRRRSVADDLAAAWSGRRSDPRQDRVDAGASVRAALPSWAQVFVAVLVAWHRPVRYWLWSHRVWPSGSEPRWLMRQRFMVPGHSSSFLGFAERLIARRDENLDELKKLLVHAFLQDLRIAYGSGTVRLRRWRRTAYPLLLLDDLTDANGGWELLRLINDVRNESTEHDPLLVVARAARLPAWMPQRRLEPVHTIEAEFVNWVDGLPARRQSLSRDARFIAVRMPAADEPPVPDDLSAWSAAQFRPRPVPLLARRSVLASTLVVVLAAAALVGGPWLWQGIAGDCLPSPRAGVAVRWIADARSGECLGYSDSAAQVFGDNERMVAAERAIFELNETAERLHSVDPERPLVSLVYFAEFTNPQGELGSADSITEQLTGVLLQQAERNIPSDHNGPLLRVVLANGGYEMGRARWVVDEFLAPLFERDDSLMGVIGMGRTVDPVESAIGVLGDLGVPVVATTLTGADLAGRSPMYFQLVAGNAAQARVVKAYAKREGKAIDVYQPEDVDGDGYLRSLRHEMARTDEAAEPPKPGFVSWGSEVTSVKPLCGTDRIAFFAGRQADFDGFFDRVLAECAPHLRPTVLGADTVARFVAQADKRDTPSYAGIPVLFVSLGGQVVLDNRACLAGPAPASSTPPASEPAPVAKSTAPATVCSLMRYLRDPAERHGEAWRAFGAAMNPNNVPWIGERVGIAYDSAGIFVHAVTRNQNARTRIDSSGRAPNRAAISHELLEMSCPKQPDAPRGGCYTGASGVIDFHESRSGDSRPVTILRLADVKNLTEPPTCVYVEPADPALCPG</sequence>
<reference evidence="1 2" key="1">
    <citation type="journal article" date="2012" name="BMC Genomics">
        <title>Complete genome sequence of Saccharothrix espanaensis DSM 44229T and comparison to the other completely sequenced Pseudonocardiaceae.</title>
        <authorList>
            <person name="Strobel T."/>
            <person name="Al-Dilaimi A."/>
            <person name="Blom J."/>
            <person name="Gessner A."/>
            <person name="Kalinowski J."/>
            <person name="Luzhetska M."/>
            <person name="Puhler A."/>
            <person name="Szczepanowski R."/>
            <person name="Bechthold A."/>
            <person name="Ruckert C."/>
        </authorList>
    </citation>
    <scope>NUCLEOTIDE SEQUENCE [LARGE SCALE GENOMIC DNA]</scope>
    <source>
        <strain evidence="2">ATCC 51144 / DSM 44229 / JCM 9112 / NBRC 15066 / NRRL 15764</strain>
    </source>
</reference>
<dbReference type="eggNOG" id="COG0683">
    <property type="taxonomic scope" value="Bacteria"/>
</dbReference>
<proteinExistence type="predicted"/>
<dbReference type="InterPro" id="IPR028082">
    <property type="entry name" value="Peripla_BP_I"/>
</dbReference>
<dbReference type="AlphaFoldDB" id="K0K1K1"/>
<accession>K0K1K1</accession>
<protein>
    <submittedName>
        <fullName evidence="1">Uncharacterized protein</fullName>
    </submittedName>
</protein>
<dbReference type="BioCyc" id="SESP1179773:BN6_RS23915-MONOMER"/>
<dbReference type="Proteomes" id="UP000006281">
    <property type="component" value="Chromosome"/>
</dbReference>
<dbReference type="Gene3D" id="3.40.50.2300">
    <property type="match status" value="1"/>
</dbReference>
<keyword evidence="2" id="KW-1185">Reference proteome</keyword>
<evidence type="ECO:0000313" key="1">
    <source>
        <dbReference type="EMBL" id="CCH32216.1"/>
    </source>
</evidence>
<dbReference type="KEGG" id="sesp:BN6_49460"/>
<dbReference type="HOGENOM" id="CLU_013888_0_0_11"/>
<dbReference type="STRING" id="1179773.BN6_49460"/>
<organism evidence="1 2">
    <name type="scientific">Saccharothrix espanaensis (strain ATCC 51144 / DSM 44229 / JCM 9112 / NBRC 15066 / NRRL 15764)</name>
    <dbReference type="NCBI Taxonomy" id="1179773"/>
    <lineage>
        <taxon>Bacteria</taxon>
        <taxon>Bacillati</taxon>
        <taxon>Actinomycetota</taxon>
        <taxon>Actinomycetes</taxon>
        <taxon>Pseudonocardiales</taxon>
        <taxon>Pseudonocardiaceae</taxon>
        <taxon>Saccharothrix</taxon>
    </lineage>
</organism>
<dbReference type="RefSeq" id="WP_015102328.1">
    <property type="nucleotide sequence ID" value="NC_019673.1"/>
</dbReference>